<name>A0A857JH32_9ALTE</name>
<reference evidence="1 2" key="1">
    <citation type="submission" date="2019-12" db="EMBL/GenBank/DDBJ databases">
        <title>Genome sequencing and assembly of endphytes of Porphyra tenera.</title>
        <authorList>
            <person name="Park J.M."/>
            <person name="Shin R."/>
            <person name="Jo S.H."/>
        </authorList>
    </citation>
    <scope>NUCLEOTIDE SEQUENCE [LARGE SCALE GENOMIC DNA]</scope>
    <source>
        <strain evidence="1 2">GPM4</strain>
    </source>
</reference>
<accession>A0A857JH32</accession>
<dbReference type="Pfam" id="PF13469">
    <property type="entry name" value="Sulfotransfer_3"/>
    <property type="match status" value="1"/>
</dbReference>
<sequence>MEIIKKVTDIVRAYIYKERNTKLVILGHQKAGTTAIATLLAHSANMSFSNDPIYEMSPSNSEVLLTFLDKTNDFSDTAISCPKLFFQQVVKDPDYIFSVEKVFKLYPYAKFIFIIREPHQIIRSIFNRLAISGTTELNKISCEELFEPTANWDYIINGDPTINDNMSIVERLATRIEETTLSYLKHCKNLKLIRYEDFKKNKSQYIKNTLEEMELPSCNEISGIENKQFQPKGDHKVLIEDFFGEKNYSIISQICSKTISHFGY</sequence>
<keyword evidence="2" id="KW-1185">Reference proteome</keyword>
<dbReference type="Proteomes" id="UP000464524">
    <property type="component" value="Chromosome"/>
</dbReference>
<dbReference type="EMBL" id="CP047656">
    <property type="protein sequence ID" value="QHJ11283.1"/>
    <property type="molecule type" value="Genomic_DNA"/>
</dbReference>
<dbReference type="RefSeq" id="WP_160179042.1">
    <property type="nucleotide sequence ID" value="NZ_CP047656.1"/>
</dbReference>
<proteinExistence type="predicted"/>
<dbReference type="InterPro" id="IPR027417">
    <property type="entry name" value="P-loop_NTPase"/>
</dbReference>
<protein>
    <recommendedName>
        <fullName evidence="3">Sulfotransferase domain-containing protein</fullName>
    </recommendedName>
</protein>
<dbReference type="KEGG" id="pmes:FX988_01511"/>
<dbReference type="AlphaFoldDB" id="A0A857JH32"/>
<dbReference type="SUPFAM" id="SSF52540">
    <property type="entry name" value="P-loop containing nucleoside triphosphate hydrolases"/>
    <property type="match status" value="1"/>
</dbReference>
<evidence type="ECO:0000313" key="2">
    <source>
        <dbReference type="Proteomes" id="UP000464524"/>
    </source>
</evidence>
<evidence type="ECO:0000313" key="1">
    <source>
        <dbReference type="EMBL" id="QHJ11283.1"/>
    </source>
</evidence>
<evidence type="ECO:0008006" key="3">
    <source>
        <dbReference type="Google" id="ProtNLM"/>
    </source>
</evidence>
<dbReference type="OrthoDB" id="1441538at2"/>
<organism evidence="1 2">
    <name type="scientific">Paraglaciecola mesophila</name>
    <dbReference type="NCBI Taxonomy" id="197222"/>
    <lineage>
        <taxon>Bacteria</taxon>
        <taxon>Pseudomonadati</taxon>
        <taxon>Pseudomonadota</taxon>
        <taxon>Gammaproteobacteria</taxon>
        <taxon>Alteromonadales</taxon>
        <taxon>Alteromonadaceae</taxon>
        <taxon>Paraglaciecola</taxon>
    </lineage>
</organism>
<dbReference type="Gene3D" id="3.40.50.300">
    <property type="entry name" value="P-loop containing nucleotide triphosphate hydrolases"/>
    <property type="match status" value="1"/>
</dbReference>
<gene>
    <name evidence="1" type="ORF">FX988_01511</name>
</gene>